<reference evidence="4 5" key="2">
    <citation type="journal article" date="2015" name="MBio">
        <title>Genome-Resolved Metagenomic Analysis Reveals Roles for Candidate Phyla and Other Microbial Community Members in Biogeochemical Transformations in Oil Reservoirs.</title>
        <authorList>
            <person name="Hu P."/>
            <person name="Tom L."/>
            <person name="Singh A."/>
            <person name="Thomas B.C."/>
            <person name="Baker B.J."/>
            <person name="Piceno Y.M."/>
            <person name="Andersen G.L."/>
            <person name="Banfield J.F."/>
        </authorList>
    </citation>
    <scope>NUCLEOTIDE SEQUENCE [LARGE SCALE GENOMIC DNA]</scope>
</reference>
<evidence type="ECO:0000313" key="4">
    <source>
        <dbReference type="Proteomes" id="UP000054260"/>
    </source>
</evidence>
<protein>
    <submittedName>
        <fullName evidence="3">Uncharacterized protein</fullName>
    </submittedName>
</protein>
<feature type="transmembrane region" description="Helical" evidence="1">
    <location>
        <begin position="130"/>
        <end position="152"/>
    </location>
</feature>
<dbReference type="EMBL" id="LGGW01000228">
    <property type="protein sequence ID" value="KUK84844.1"/>
    <property type="molecule type" value="Genomic_DNA"/>
</dbReference>
<keyword evidence="1" id="KW-0812">Transmembrane</keyword>
<dbReference type="EMBL" id="LGGH01000238">
    <property type="protein sequence ID" value="KUK66201.1"/>
    <property type="molecule type" value="Genomic_DNA"/>
</dbReference>
<feature type="transmembrane region" description="Helical" evidence="1">
    <location>
        <begin position="27"/>
        <end position="46"/>
    </location>
</feature>
<dbReference type="Proteomes" id="UP000055014">
    <property type="component" value="Unassembled WGS sequence"/>
</dbReference>
<comment type="caution">
    <text evidence="3">The sequence shown here is derived from an EMBL/GenBank/DDBJ whole genome shotgun (WGS) entry which is preliminary data.</text>
</comment>
<feature type="transmembrane region" description="Helical" evidence="1">
    <location>
        <begin position="92"/>
        <end position="110"/>
    </location>
</feature>
<sequence>MIELKKRDRGAVSVAHVRRKEKAYKHLTGAGIVVGLSSVVLIITANQMSTSIVQNPDSIRLIFLLGVLLAPVSFLIFISAQIAAIAAGAKNWNFVLGFLCSFQSIVSLIFARDILLQDSSSRLSLQTPSWSSYILWSILIASLILTVIVGVYSRKSV</sequence>
<evidence type="ECO:0000313" key="3">
    <source>
        <dbReference type="EMBL" id="KUK84844.1"/>
    </source>
</evidence>
<evidence type="ECO:0000256" key="1">
    <source>
        <dbReference type="SAM" id="Phobius"/>
    </source>
</evidence>
<dbReference type="AlphaFoldDB" id="A0A101HXX9"/>
<gene>
    <name evidence="2" type="ORF">XD86_1282</name>
    <name evidence="3" type="ORF">XE02_1586</name>
</gene>
<keyword evidence="1" id="KW-0472">Membrane</keyword>
<keyword evidence="1" id="KW-1133">Transmembrane helix</keyword>
<name>A0A101HXX9_9BACT</name>
<reference evidence="3" key="1">
    <citation type="journal article" date="2015" name="MBio">
        <title>Genome-resolved metagenomic analysis reveals roles for candidate phyla and other microbial community members in biogeochemical transformations in oil reservoirs.</title>
        <authorList>
            <person name="Hu P."/>
            <person name="Tom L."/>
            <person name="Singh A."/>
            <person name="Thomas B.C."/>
            <person name="Baker B.J."/>
            <person name="Piceno Y.M."/>
            <person name="Andersen G.L."/>
            <person name="Banfield J.F."/>
        </authorList>
    </citation>
    <scope>NUCLEOTIDE SEQUENCE [LARGE SCALE GENOMIC DNA]</scope>
    <source>
        <strain evidence="2">46_47</strain>
        <strain evidence="3">46_70</strain>
    </source>
</reference>
<accession>A0A101HXX9</accession>
<dbReference type="Proteomes" id="UP000054260">
    <property type="component" value="Unassembled WGS sequence"/>
</dbReference>
<evidence type="ECO:0000313" key="2">
    <source>
        <dbReference type="EMBL" id="KUK66201.1"/>
    </source>
</evidence>
<dbReference type="PATRIC" id="fig|1236046.5.peg.3"/>
<proteinExistence type="predicted"/>
<evidence type="ECO:0000313" key="5">
    <source>
        <dbReference type="Proteomes" id="UP000055014"/>
    </source>
</evidence>
<organism evidence="3 5">
    <name type="scientific">Mesotoga infera</name>
    <dbReference type="NCBI Taxonomy" id="1236046"/>
    <lineage>
        <taxon>Bacteria</taxon>
        <taxon>Thermotogati</taxon>
        <taxon>Thermotogota</taxon>
        <taxon>Thermotogae</taxon>
        <taxon>Kosmotogales</taxon>
        <taxon>Kosmotogaceae</taxon>
        <taxon>Mesotoga</taxon>
    </lineage>
</organism>
<feature type="transmembrane region" description="Helical" evidence="1">
    <location>
        <begin position="58"/>
        <end position="80"/>
    </location>
</feature>